<protein>
    <submittedName>
        <fullName evidence="10">Putative Thiamin diphosphate-binding protein</fullName>
    </submittedName>
</protein>
<reference evidence="10 11" key="1">
    <citation type="submission" date="2015-12" db="EMBL/GenBank/DDBJ databases">
        <title>Draft genome sequence of Moniliophthora roreri, the causal agent of frosty pod rot of cacao.</title>
        <authorList>
            <person name="Aime M.C."/>
            <person name="Diaz-Valderrama J.R."/>
            <person name="Kijpornyongpan T."/>
            <person name="Phillips-Mora W."/>
        </authorList>
    </citation>
    <scope>NUCLEOTIDE SEQUENCE [LARGE SCALE GENOMIC DNA]</scope>
    <source>
        <strain evidence="10 11">MCA 2952</strain>
    </source>
</reference>
<dbReference type="GO" id="GO:0009097">
    <property type="term" value="P:isoleucine biosynthetic process"/>
    <property type="evidence" value="ECO:0007669"/>
    <property type="project" value="TreeGrafter"/>
</dbReference>
<dbReference type="EMBL" id="LATX01001675">
    <property type="protein sequence ID" value="KTB39457.1"/>
    <property type="molecule type" value="Genomic_DNA"/>
</dbReference>
<dbReference type="Pfam" id="PF02776">
    <property type="entry name" value="TPP_enzyme_N"/>
    <property type="match status" value="1"/>
</dbReference>
<evidence type="ECO:0000313" key="11">
    <source>
        <dbReference type="Proteomes" id="UP000054988"/>
    </source>
</evidence>
<feature type="compositionally biased region" description="Gly residues" evidence="6">
    <location>
        <begin position="22"/>
        <end position="53"/>
    </location>
</feature>
<dbReference type="InterPro" id="IPR029035">
    <property type="entry name" value="DHS-like_NAD/FAD-binding_dom"/>
</dbReference>
<comment type="subcellular location">
    <subcellularLocation>
        <location evidence="1">Mitochondrion</location>
    </subcellularLocation>
</comment>
<keyword evidence="3 5" id="KW-0786">Thiamine pyrophosphate</keyword>
<dbReference type="CDD" id="cd07035">
    <property type="entry name" value="TPP_PYR_POX_like"/>
    <property type="match status" value="1"/>
</dbReference>
<dbReference type="InterPro" id="IPR012000">
    <property type="entry name" value="Thiamin_PyroP_enz_cen_dom"/>
</dbReference>
<evidence type="ECO:0000256" key="5">
    <source>
        <dbReference type="RuleBase" id="RU362132"/>
    </source>
</evidence>
<evidence type="ECO:0000256" key="6">
    <source>
        <dbReference type="SAM" id="MobiDB-lite"/>
    </source>
</evidence>
<keyword evidence="4" id="KW-0496">Mitochondrion</keyword>
<gene>
    <name evidence="10" type="ORF">WG66_7992</name>
</gene>
<feature type="region of interest" description="Disordered" evidence="6">
    <location>
        <begin position="1"/>
        <end position="99"/>
    </location>
</feature>
<dbReference type="Proteomes" id="UP000054988">
    <property type="component" value="Unassembled WGS sequence"/>
</dbReference>
<dbReference type="GO" id="GO:0009099">
    <property type="term" value="P:L-valine biosynthetic process"/>
    <property type="evidence" value="ECO:0007669"/>
    <property type="project" value="TreeGrafter"/>
</dbReference>
<proteinExistence type="inferred from homology"/>
<dbReference type="PANTHER" id="PTHR18968">
    <property type="entry name" value="THIAMINE PYROPHOSPHATE ENZYMES"/>
    <property type="match status" value="1"/>
</dbReference>
<accession>A0A0W0FSX6</accession>
<sequence length="884" mass="93642">MYFPLITSRYSKQKKRSLSPRAGGGGGGRGGGGSGGRSGGGSSGGSSGGGGRSGPVSVGGTSRPASSSSNGGGPVSAIPSGQFFSGRQQGGGTRDQIYGNSQYGSGYPGIAGRGVANRGFPFFFWPVAWGGAAGVGSAAYLHNREYGNPDNSSRPGGPMVSAAFVSNSTNSTFRVVADNFTVTELIQDITSSCSSNLNQNTSSTTPSPINNTDSTSPPQPENAIQYYRASSVALTLDGYNDTSALSPDENAPPTPLPSNIDTTLKDCLNQTIGASAPLIDPNGALGWNTPSIGITHAFVNWGSDHPALLEDLQRQRTSSGETCLQVITCPNEMVALSAAQGYGQVTGKPAAVIVHVDVGTQALAGAIHNVDRGRTPVLIYAGASPFSSRNEQKGSRNEWIMWIQDIPDQPAIVRQYMRQTTEIHSGKNIDQVVNGALQIARSDPKGPVYLWARREVMEEELSEELFTSLTTKKARNPIPLSPSALSPNDTKTLVSALLEAENPLIITSHLGRNKAAVAPLVELSWKLAIPILCTCPSAVNVPFEHPYSVGVSYHTPDARNEISSHFSQADVIIVIDSDIPWKPSNTPPNENAKVFILDSGDPLKVSVAIGSWEMSLHAGVEIVARADAETALKQIIDALPAHESESVKVRSRGDKLKEEHDKWMATLDSAEVQARAGTGSMTVPYLMTVLRSVTSTLRTLTLNEGISNYPLVWEHLRPQEAGSMLTSGGASLGWSLAASAGAHLALGTQKEGEAKNYDLIMAVVGDGSYLFGVPSSAFWVSRRYNTAIILNNGGWKSPKLSMLGVHPTGYGSRSTSADELSVGFGFDHEEKPDYAQIAVAATAGWAWGKHVEKREELEAVLKEAVRVVREEARCAVVDCVLEKI</sequence>
<dbReference type="GO" id="GO:0000287">
    <property type="term" value="F:magnesium ion binding"/>
    <property type="evidence" value="ECO:0007669"/>
    <property type="project" value="InterPro"/>
</dbReference>
<feature type="region of interest" description="Disordered" evidence="6">
    <location>
        <begin position="193"/>
        <end position="221"/>
    </location>
</feature>
<comment type="caution">
    <text evidence="10">The sequence shown here is derived from an EMBL/GenBank/DDBJ whole genome shotgun (WGS) entry which is preliminary data.</text>
</comment>
<dbReference type="InterPro" id="IPR029061">
    <property type="entry name" value="THDP-binding"/>
</dbReference>
<feature type="domain" description="Thiamine pyrophosphate enzyme TPP-binding" evidence="8">
    <location>
        <begin position="709"/>
        <end position="879"/>
    </location>
</feature>
<feature type="domain" description="Thiamine pyrophosphate enzyme central" evidence="7">
    <location>
        <begin position="491"/>
        <end position="594"/>
    </location>
</feature>
<dbReference type="NCBIfam" id="NF006203">
    <property type="entry name" value="PRK08327.1"/>
    <property type="match status" value="1"/>
</dbReference>
<feature type="compositionally biased region" description="Low complexity" evidence="6">
    <location>
        <begin position="193"/>
        <end position="216"/>
    </location>
</feature>
<dbReference type="Gene3D" id="3.40.50.970">
    <property type="match status" value="2"/>
</dbReference>
<dbReference type="Pfam" id="PF00205">
    <property type="entry name" value="TPP_enzyme_M"/>
    <property type="match status" value="1"/>
</dbReference>
<evidence type="ECO:0000259" key="7">
    <source>
        <dbReference type="Pfam" id="PF00205"/>
    </source>
</evidence>
<dbReference type="PANTHER" id="PTHR18968:SF164">
    <property type="entry name" value="PYRUVATE DECARBOXYLASE"/>
    <property type="match status" value="1"/>
</dbReference>
<evidence type="ECO:0000313" key="10">
    <source>
        <dbReference type="EMBL" id="KTB39457.1"/>
    </source>
</evidence>
<name>A0A0W0FSX6_MONRR</name>
<organism evidence="10 11">
    <name type="scientific">Moniliophthora roreri</name>
    <name type="common">Frosty pod rot fungus</name>
    <name type="synonym">Monilia roreri</name>
    <dbReference type="NCBI Taxonomy" id="221103"/>
    <lineage>
        <taxon>Eukaryota</taxon>
        <taxon>Fungi</taxon>
        <taxon>Dikarya</taxon>
        <taxon>Basidiomycota</taxon>
        <taxon>Agaricomycotina</taxon>
        <taxon>Agaricomycetes</taxon>
        <taxon>Agaricomycetidae</taxon>
        <taxon>Agaricales</taxon>
        <taxon>Marasmiineae</taxon>
        <taxon>Marasmiaceae</taxon>
        <taxon>Moniliophthora</taxon>
    </lineage>
</organism>
<dbReference type="GO" id="GO:0005948">
    <property type="term" value="C:acetolactate synthase complex"/>
    <property type="evidence" value="ECO:0007669"/>
    <property type="project" value="TreeGrafter"/>
</dbReference>
<dbReference type="InterPro" id="IPR011766">
    <property type="entry name" value="TPP_enzyme_TPP-bd"/>
</dbReference>
<evidence type="ECO:0000259" key="9">
    <source>
        <dbReference type="Pfam" id="PF02776"/>
    </source>
</evidence>
<comment type="similarity">
    <text evidence="2 5">Belongs to the TPP enzyme family.</text>
</comment>
<dbReference type="SUPFAM" id="SSF52518">
    <property type="entry name" value="Thiamin diphosphate-binding fold (THDP-binding)"/>
    <property type="match status" value="2"/>
</dbReference>
<dbReference type="GO" id="GO:0003984">
    <property type="term" value="F:acetolactate synthase activity"/>
    <property type="evidence" value="ECO:0007669"/>
    <property type="project" value="TreeGrafter"/>
</dbReference>
<dbReference type="InterPro" id="IPR012001">
    <property type="entry name" value="Thiamin_PyroP_enz_TPP-bd_dom"/>
</dbReference>
<evidence type="ECO:0000256" key="4">
    <source>
        <dbReference type="ARBA" id="ARBA00023128"/>
    </source>
</evidence>
<dbReference type="SUPFAM" id="SSF52467">
    <property type="entry name" value="DHS-like NAD/FAD-binding domain"/>
    <property type="match status" value="1"/>
</dbReference>
<dbReference type="GO" id="GO:0005739">
    <property type="term" value="C:mitochondrion"/>
    <property type="evidence" value="ECO:0007669"/>
    <property type="project" value="UniProtKB-SubCell"/>
</dbReference>
<evidence type="ECO:0000256" key="3">
    <source>
        <dbReference type="ARBA" id="ARBA00023052"/>
    </source>
</evidence>
<evidence type="ECO:0000256" key="1">
    <source>
        <dbReference type="ARBA" id="ARBA00004173"/>
    </source>
</evidence>
<dbReference type="Gene3D" id="3.40.50.1220">
    <property type="entry name" value="TPP-binding domain"/>
    <property type="match status" value="1"/>
</dbReference>
<feature type="domain" description="Thiamine pyrophosphate enzyme N-terminal TPP-binding" evidence="9">
    <location>
        <begin position="292"/>
        <end position="392"/>
    </location>
</feature>
<dbReference type="Pfam" id="PF02775">
    <property type="entry name" value="TPP_enzyme_C"/>
    <property type="match status" value="1"/>
</dbReference>
<dbReference type="GO" id="GO:0030976">
    <property type="term" value="F:thiamine pyrophosphate binding"/>
    <property type="evidence" value="ECO:0007669"/>
    <property type="project" value="InterPro"/>
</dbReference>
<dbReference type="GO" id="GO:0050660">
    <property type="term" value="F:flavin adenine dinucleotide binding"/>
    <property type="evidence" value="ECO:0007669"/>
    <property type="project" value="TreeGrafter"/>
</dbReference>
<evidence type="ECO:0000256" key="2">
    <source>
        <dbReference type="ARBA" id="ARBA00007812"/>
    </source>
</evidence>
<dbReference type="eggNOG" id="KOG1185">
    <property type="taxonomic scope" value="Eukaryota"/>
</dbReference>
<dbReference type="InterPro" id="IPR045229">
    <property type="entry name" value="TPP_enz"/>
</dbReference>
<dbReference type="AlphaFoldDB" id="A0A0W0FSX6"/>
<evidence type="ECO:0000259" key="8">
    <source>
        <dbReference type="Pfam" id="PF02775"/>
    </source>
</evidence>